<dbReference type="AlphaFoldDB" id="A0A8K0G0R3"/>
<dbReference type="EMBL" id="VTPC01090722">
    <property type="protein sequence ID" value="KAF2881578.1"/>
    <property type="molecule type" value="Genomic_DNA"/>
</dbReference>
<keyword evidence="2" id="KW-1185">Reference proteome</keyword>
<protein>
    <submittedName>
        <fullName evidence="1">Uncharacterized protein</fullName>
    </submittedName>
</protein>
<comment type="caution">
    <text evidence="1">The sequence shown here is derived from an EMBL/GenBank/DDBJ whole genome shotgun (WGS) entry which is preliminary data.</text>
</comment>
<evidence type="ECO:0000313" key="1">
    <source>
        <dbReference type="EMBL" id="KAF2881578.1"/>
    </source>
</evidence>
<gene>
    <name evidence="1" type="ORF">ILUMI_24598</name>
</gene>
<reference evidence="1" key="1">
    <citation type="submission" date="2019-08" db="EMBL/GenBank/DDBJ databases">
        <title>The genome of the North American firefly Photinus pyralis.</title>
        <authorList>
            <consortium name="Photinus pyralis genome working group"/>
            <person name="Fallon T.R."/>
            <person name="Sander Lower S.E."/>
            <person name="Weng J.-K."/>
        </authorList>
    </citation>
    <scope>NUCLEOTIDE SEQUENCE</scope>
    <source>
        <strain evidence="1">TRF0915ILg1</strain>
        <tissue evidence="1">Whole body</tissue>
    </source>
</reference>
<accession>A0A8K0G0R3</accession>
<sequence length="73" mass="8167">MFINPDAQKQEIAEAGQKVLVALYGGGKESLDAMGYRLFTKSVIKTNFNLAPRPPTHDAGYYHYLSTYLQVQT</sequence>
<organism evidence="1 2">
    <name type="scientific">Ignelater luminosus</name>
    <name type="common">Cucubano</name>
    <name type="synonym">Pyrophorus luminosus</name>
    <dbReference type="NCBI Taxonomy" id="2038154"/>
    <lineage>
        <taxon>Eukaryota</taxon>
        <taxon>Metazoa</taxon>
        <taxon>Ecdysozoa</taxon>
        <taxon>Arthropoda</taxon>
        <taxon>Hexapoda</taxon>
        <taxon>Insecta</taxon>
        <taxon>Pterygota</taxon>
        <taxon>Neoptera</taxon>
        <taxon>Endopterygota</taxon>
        <taxon>Coleoptera</taxon>
        <taxon>Polyphaga</taxon>
        <taxon>Elateriformia</taxon>
        <taxon>Elateroidea</taxon>
        <taxon>Elateridae</taxon>
        <taxon>Agrypninae</taxon>
        <taxon>Pyrophorini</taxon>
        <taxon>Ignelater</taxon>
    </lineage>
</organism>
<dbReference type="Proteomes" id="UP000801492">
    <property type="component" value="Unassembled WGS sequence"/>
</dbReference>
<proteinExistence type="predicted"/>
<evidence type="ECO:0000313" key="2">
    <source>
        <dbReference type="Proteomes" id="UP000801492"/>
    </source>
</evidence>
<name>A0A8K0G0R3_IGNLU</name>
<dbReference type="OrthoDB" id="6782581at2759"/>